<keyword evidence="7" id="KW-0732">Signal</keyword>
<dbReference type="PIRSF" id="PIRSF038471">
    <property type="entry name" value="MreC"/>
    <property type="match status" value="1"/>
</dbReference>
<dbReference type="InterPro" id="IPR042175">
    <property type="entry name" value="Cell/Rod_MreC_2"/>
</dbReference>
<sequence>MRNFFRSTAFKILLAAVVVLLACVVAAAAFAGGTSVLTKAVSAVFSPLERACTYVAEKIGGAAEGFVSAGAYRDRVEALERQVAEYQGMLVDYEKLQRQVESYESFLGVKEKNPDFQFVAGSLIGRDAADVFGSFALNCGSADGVSPGDPVISGEYLVGVVSEVAPTTCVVLSVCDPKVSAAAYEIRTGETGYTETTAAGGVDGVLKLTGLSRQTSIAPGGIVCTSGVGGVFPRDLIIGTVTAVREEEGDVSYCAEITPGVDVGELQDVFVITDFEGQGDA</sequence>
<evidence type="ECO:0000256" key="4">
    <source>
        <dbReference type="ARBA" id="ARBA00032089"/>
    </source>
</evidence>
<comment type="similarity">
    <text evidence="1 5">Belongs to the MreC family.</text>
</comment>
<evidence type="ECO:0000313" key="10">
    <source>
        <dbReference type="Proteomes" id="UP000824071"/>
    </source>
</evidence>
<dbReference type="Pfam" id="PF04085">
    <property type="entry name" value="MreC"/>
    <property type="match status" value="1"/>
</dbReference>
<reference evidence="9" key="1">
    <citation type="submission" date="2020-10" db="EMBL/GenBank/DDBJ databases">
        <authorList>
            <person name="Gilroy R."/>
        </authorList>
    </citation>
    <scope>NUCLEOTIDE SEQUENCE</scope>
    <source>
        <strain evidence="9">ChiGjej1B1-19959</strain>
    </source>
</reference>
<dbReference type="AlphaFoldDB" id="A0A9D1IH53"/>
<reference evidence="9" key="2">
    <citation type="journal article" date="2021" name="PeerJ">
        <title>Extensive microbial diversity within the chicken gut microbiome revealed by metagenomics and culture.</title>
        <authorList>
            <person name="Gilroy R."/>
            <person name="Ravi A."/>
            <person name="Getino M."/>
            <person name="Pursley I."/>
            <person name="Horton D.L."/>
            <person name="Alikhan N.F."/>
            <person name="Baker D."/>
            <person name="Gharbi K."/>
            <person name="Hall N."/>
            <person name="Watson M."/>
            <person name="Adriaenssens E.M."/>
            <person name="Foster-Nyarko E."/>
            <person name="Jarju S."/>
            <person name="Secka A."/>
            <person name="Antonio M."/>
            <person name="Oren A."/>
            <person name="Chaudhuri R.R."/>
            <person name="La Ragione R."/>
            <person name="Hildebrand F."/>
            <person name="Pallen M.J."/>
        </authorList>
    </citation>
    <scope>NUCLEOTIDE SEQUENCE</scope>
    <source>
        <strain evidence="9">ChiGjej1B1-19959</strain>
    </source>
</reference>
<comment type="caution">
    <text evidence="9">The sequence shown here is derived from an EMBL/GenBank/DDBJ whole genome shotgun (WGS) entry which is preliminary data.</text>
</comment>
<dbReference type="PROSITE" id="PS51257">
    <property type="entry name" value="PROKAR_LIPOPROTEIN"/>
    <property type="match status" value="1"/>
</dbReference>
<organism evidence="9 10">
    <name type="scientific">Candidatus Fimenecus excrementigallinarum</name>
    <dbReference type="NCBI Taxonomy" id="2840816"/>
    <lineage>
        <taxon>Bacteria</taxon>
        <taxon>Bacillati</taxon>
        <taxon>Bacillota</taxon>
        <taxon>Clostridia</taxon>
        <taxon>Candidatus Fimenecus</taxon>
    </lineage>
</organism>
<dbReference type="GO" id="GO:0008360">
    <property type="term" value="P:regulation of cell shape"/>
    <property type="evidence" value="ECO:0007669"/>
    <property type="project" value="UniProtKB-KW"/>
</dbReference>
<dbReference type="Proteomes" id="UP000824071">
    <property type="component" value="Unassembled WGS sequence"/>
</dbReference>
<evidence type="ECO:0000256" key="7">
    <source>
        <dbReference type="SAM" id="SignalP"/>
    </source>
</evidence>
<keyword evidence="3 5" id="KW-0133">Cell shape</keyword>
<dbReference type="InterPro" id="IPR007221">
    <property type="entry name" value="MreC"/>
</dbReference>
<comment type="function">
    <text evidence="5">Involved in formation and maintenance of cell shape.</text>
</comment>
<dbReference type="GO" id="GO:0005886">
    <property type="term" value="C:plasma membrane"/>
    <property type="evidence" value="ECO:0007669"/>
    <property type="project" value="TreeGrafter"/>
</dbReference>
<protein>
    <recommendedName>
        <fullName evidence="2 5">Cell shape-determining protein MreC</fullName>
    </recommendedName>
    <alternativeName>
        <fullName evidence="4 5">Cell shape protein MreC</fullName>
    </alternativeName>
</protein>
<evidence type="ECO:0000313" key="9">
    <source>
        <dbReference type="EMBL" id="HIU36591.1"/>
    </source>
</evidence>
<feature type="domain" description="Rod shape-determining protein MreC beta-barrel core" evidence="8">
    <location>
        <begin position="124"/>
        <end position="272"/>
    </location>
</feature>
<evidence type="ECO:0000259" key="8">
    <source>
        <dbReference type="Pfam" id="PF04085"/>
    </source>
</evidence>
<accession>A0A9D1IH53</accession>
<evidence type="ECO:0000256" key="5">
    <source>
        <dbReference type="PIRNR" id="PIRNR038471"/>
    </source>
</evidence>
<keyword evidence="6" id="KW-0175">Coiled coil</keyword>
<name>A0A9D1IH53_9FIRM</name>
<dbReference type="PANTHER" id="PTHR34138:SF1">
    <property type="entry name" value="CELL SHAPE-DETERMINING PROTEIN MREC"/>
    <property type="match status" value="1"/>
</dbReference>
<dbReference type="InterPro" id="IPR055342">
    <property type="entry name" value="MreC_beta-barrel_core"/>
</dbReference>
<dbReference type="InterPro" id="IPR042177">
    <property type="entry name" value="Cell/Rod_1"/>
</dbReference>
<dbReference type="Gene3D" id="2.40.10.340">
    <property type="entry name" value="Rod shape-determining protein MreC, domain 1"/>
    <property type="match status" value="1"/>
</dbReference>
<dbReference type="EMBL" id="DVMW01000047">
    <property type="protein sequence ID" value="HIU36591.1"/>
    <property type="molecule type" value="Genomic_DNA"/>
</dbReference>
<evidence type="ECO:0000256" key="3">
    <source>
        <dbReference type="ARBA" id="ARBA00022960"/>
    </source>
</evidence>
<evidence type="ECO:0000256" key="6">
    <source>
        <dbReference type="SAM" id="Coils"/>
    </source>
</evidence>
<dbReference type="Gene3D" id="2.40.10.350">
    <property type="entry name" value="Rod shape-determining protein MreC, domain 2"/>
    <property type="match status" value="1"/>
</dbReference>
<proteinExistence type="inferred from homology"/>
<evidence type="ECO:0000256" key="2">
    <source>
        <dbReference type="ARBA" id="ARBA00013855"/>
    </source>
</evidence>
<dbReference type="PANTHER" id="PTHR34138">
    <property type="entry name" value="CELL SHAPE-DETERMINING PROTEIN MREC"/>
    <property type="match status" value="1"/>
</dbReference>
<feature type="signal peptide" evidence="7">
    <location>
        <begin position="1"/>
        <end position="31"/>
    </location>
</feature>
<evidence type="ECO:0000256" key="1">
    <source>
        <dbReference type="ARBA" id="ARBA00009369"/>
    </source>
</evidence>
<feature type="chain" id="PRO_5038985604" description="Cell shape-determining protein MreC" evidence="7">
    <location>
        <begin position="32"/>
        <end position="281"/>
    </location>
</feature>
<gene>
    <name evidence="9" type="ORF">IAC53_08315</name>
</gene>
<feature type="coiled-coil region" evidence="6">
    <location>
        <begin position="69"/>
        <end position="99"/>
    </location>
</feature>